<protein>
    <submittedName>
        <fullName evidence="1">Uncharacterized protein</fullName>
    </submittedName>
</protein>
<evidence type="ECO:0000313" key="1">
    <source>
        <dbReference type="EMBL" id="EGV99561.1"/>
    </source>
</evidence>
<evidence type="ECO:0000313" key="2">
    <source>
        <dbReference type="Proteomes" id="UP000001075"/>
    </source>
</evidence>
<name>G3H1B9_CRIGR</name>
<proteinExistence type="predicted"/>
<reference evidence="2" key="1">
    <citation type="journal article" date="2011" name="Nat. Biotechnol.">
        <title>The genomic sequence of the Chinese hamster ovary (CHO)-K1 cell line.</title>
        <authorList>
            <person name="Xu X."/>
            <person name="Nagarajan H."/>
            <person name="Lewis N.E."/>
            <person name="Pan S."/>
            <person name="Cai Z."/>
            <person name="Liu X."/>
            <person name="Chen W."/>
            <person name="Xie M."/>
            <person name="Wang W."/>
            <person name="Hammond S."/>
            <person name="Andersen M.R."/>
            <person name="Neff N."/>
            <person name="Passarelli B."/>
            <person name="Koh W."/>
            <person name="Fan H.C."/>
            <person name="Wang J."/>
            <person name="Gui Y."/>
            <person name="Lee K.H."/>
            <person name="Betenbaugh M.J."/>
            <person name="Quake S.R."/>
            <person name="Famili I."/>
            <person name="Palsson B.O."/>
            <person name="Wang J."/>
        </authorList>
    </citation>
    <scope>NUCLEOTIDE SEQUENCE [LARGE SCALE GENOMIC DNA]</scope>
    <source>
        <strain evidence="2">CHO K1 cell line</strain>
    </source>
</reference>
<dbReference type="EMBL" id="JH000104">
    <property type="protein sequence ID" value="EGV99561.1"/>
    <property type="molecule type" value="Genomic_DNA"/>
</dbReference>
<gene>
    <name evidence="1" type="ORF">I79_003944</name>
</gene>
<dbReference type="Proteomes" id="UP000001075">
    <property type="component" value="Unassembled WGS sequence"/>
</dbReference>
<accession>G3H1B9</accession>
<dbReference type="AlphaFoldDB" id="G3H1B9"/>
<sequence>MCWWSVDLLCGTVFFHHMGLGNQGRQARQQMPLPAEPSLAELTVLKTVSGRGITQLYQLAPSVHS</sequence>
<organism evidence="1 2">
    <name type="scientific">Cricetulus griseus</name>
    <name type="common">Chinese hamster</name>
    <name type="synonym">Cricetulus barabensis griseus</name>
    <dbReference type="NCBI Taxonomy" id="10029"/>
    <lineage>
        <taxon>Eukaryota</taxon>
        <taxon>Metazoa</taxon>
        <taxon>Chordata</taxon>
        <taxon>Craniata</taxon>
        <taxon>Vertebrata</taxon>
        <taxon>Euteleostomi</taxon>
        <taxon>Mammalia</taxon>
        <taxon>Eutheria</taxon>
        <taxon>Euarchontoglires</taxon>
        <taxon>Glires</taxon>
        <taxon>Rodentia</taxon>
        <taxon>Myomorpha</taxon>
        <taxon>Muroidea</taxon>
        <taxon>Cricetidae</taxon>
        <taxon>Cricetinae</taxon>
        <taxon>Cricetulus</taxon>
    </lineage>
</organism>
<dbReference type="InParanoid" id="G3H1B9"/>